<evidence type="ECO:0000256" key="1">
    <source>
        <dbReference type="SAM" id="MobiDB-lite"/>
    </source>
</evidence>
<dbReference type="Proteomes" id="UP000803844">
    <property type="component" value="Unassembled WGS sequence"/>
</dbReference>
<accession>A0A9P5CNN2</accession>
<gene>
    <name evidence="2" type="ORF">M406DRAFT_329522</name>
</gene>
<keyword evidence="3" id="KW-1185">Reference proteome</keyword>
<dbReference type="AlphaFoldDB" id="A0A9P5CNN2"/>
<reference evidence="2" key="1">
    <citation type="journal article" date="2020" name="Phytopathology">
        <title>Genome sequence of the chestnut blight fungus Cryphonectria parasitica EP155: A fundamental resource for an archetypical invasive plant pathogen.</title>
        <authorList>
            <person name="Crouch J.A."/>
            <person name="Dawe A."/>
            <person name="Aerts A."/>
            <person name="Barry K."/>
            <person name="Churchill A.C.L."/>
            <person name="Grimwood J."/>
            <person name="Hillman B."/>
            <person name="Milgroom M.G."/>
            <person name="Pangilinan J."/>
            <person name="Smith M."/>
            <person name="Salamov A."/>
            <person name="Schmutz J."/>
            <person name="Yadav J."/>
            <person name="Grigoriev I.V."/>
            <person name="Nuss D."/>
        </authorList>
    </citation>
    <scope>NUCLEOTIDE SEQUENCE</scope>
    <source>
        <strain evidence="2">EP155</strain>
    </source>
</reference>
<protein>
    <submittedName>
        <fullName evidence="2">Uncharacterized protein</fullName>
    </submittedName>
</protein>
<organism evidence="2 3">
    <name type="scientific">Cryphonectria parasitica (strain ATCC 38755 / EP155)</name>
    <dbReference type="NCBI Taxonomy" id="660469"/>
    <lineage>
        <taxon>Eukaryota</taxon>
        <taxon>Fungi</taxon>
        <taxon>Dikarya</taxon>
        <taxon>Ascomycota</taxon>
        <taxon>Pezizomycotina</taxon>
        <taxon>Sordariomycetes</taxon>
        <taxon>Sordariomycetidae</taxon>
        <taxon>Diaporthales</taxon>
        <taxon>Cryphonectriaceae</taxon>
        <taxon>Cryphonectria-Endothia species complex</taxon>
        <taxon>Cryphonectria</taxon>
    </lineage>
</organism>
<evidence type="ECO:0000313" key="3">
    <source>
        <dbReference type="Proteomes" id="UP000803844"/>
    </source>
</evidence>
<feature type="compositionally biased region" description="Basic and acidic residues" evidence="1">
    <location>
        <begin position="85"/>
        <end position="110"/>
    </location>
</feature>
<name>A0A9P5CNN2_CRYP1</name>
<sequence length="140" mass="15725">MCCNKKRAARYAASVPAADEGQYYYHHQTGRRGCGGGYSSGCRRRPGLIRSLFGMAKEYSDNKALPQAAHQRASQETDGSWPAEKQNHLDYPVREQPEAHQVEGGVKAKEEDYDLVEDGRDVHEARPEMLPRYSQVVNAE</sequence>
<dbReference type="GeneID" id="63837567"/>
<evidence type="ECO:0000313" key="2">
    <source>
        <dbReference type="EMBL" id="KAF3765634.1"/>
    </source>
</evidence>
<dbReference type="EMBL" id="MU032347">
    <property type="protein sequence ID" value="KAF3765634.1"/>
    <property type="molecule type" value="Genomic_DNA"/>
</dbReference>
<comment type="caution">
    <text evidence="2">The sequence shown here is derived from an EMBL/GenBank/DDBJ whole genome shotgun (WGS) entry which is preliminary data.</text>
</comment>
<feature type="compositionally biased region" description="Basic and acidic residues" evidence="1">
    <location>
        <begin position="117"/>
        <end position="129"/>
    </location>
</feature>
<dbReference type="RefSeq" id="XP_040776595.1">
    <property type="nucleotide sequence ID" value="XM_040920438.1"/>
</dbReference>
<proteinExistence type="predicted"/>
<feature type="region of interest" description="Disordered" evidence="1">
    <location>
        <begin position="63"/>
        <end position="140"/>
    </location>
</feature>